<dbReference type="Gene3D" id="1.20.1220.20">
    <property type="entry name" value="Uncharcterised protein PF01724"/>
    <property type="match status" value="1"/>
</dbReference>
<gene>
    <name evidence="1" type="ORF">EKO24_007030</name>
</gene>
<sequence>MEWFDLVWEKAVSQGMHETGLDVFPDTCPWQFEQIMNLEFWPQ</sequence>
<proteinExistence type="predicted"/>
<organism evidence="1 2">
    <name type="scientific">Candidatus Methylobacter oryzae</name>
    <dbReference type="NCBI Taxonomy" id="2497749"/>
    <lineage>
        <taxon>Bacteria</taxon>
        <taxon>Pseudomonadati</taxon>
        <taxon>Pseudomonadota</taxon>
        <taxon>Gammaproteobacteria</taxon>
        <taxon>Methylococcales</taxon>
        <taxon>Methylococcaceae</taxon>
        <taxon>Methylobacter</taxon>
    </lineage>
</organism>
<protein>
    <submittedName>
        <fullName evidence="1">DUF29 domain-containing protein</fullName>
    </submittedName>
</protein>
<evidence type="ECO:0000313" key="1">
    <source>
        <dbReference type="EMBL" id="TRW98582.1"/>
    </source>
</evidence>
<dbReference type="EMBL" id="RYFG02000064">
    <property type="protein sequence ID" value="TRW98582.1"/>
    <property type="molecule type" value="Genomic_DNA"/>
</dbReference>
<accession>A0ABY3CD08</accession>
<dbReference type="Pfam" id="PF01724">
    <property type="entry name" value="DUF29"/>
    <property type="match status" value="1"/>
</dbReference>
<evidence type="ECO:0000313" key="2">
    <source>
        <dbReference type="Proteomes" id="UP000733744"/>
    </source>
</evidence>
<name>A0ABY3CD08_9GAMM</name>
<dbReference type="Proteomes" id="UP000733744">
    <property type="component" value="Unassembled WGS sequence"/>
</dbReference>
<reference evidence="1 2" key="1">
    <citation type="journal article" date="2019" name="Antonie Van Leeuwenhoek">
        <title>Description of 'Ca. Methylobacter oryzae' KRF1, a novel species from the environmentally important Methylobacter clade 2.</title>
        <authorList>
            <person name="Khatri K."/>
            <person name="Mohite J.A."/>
            <person name="Pandit P.S."/>
            <person name="Bahulikar R."/>
            <person name="Rahalkar M.C."/>
        </authorList>
    </citation>
    <scope>NUCLEOTIDE SEQUENCE [LARGE SCALE GENOMIC DNA]</scope>
    <source>
        <strain evidence="1 2">KRF1</strain>
    </source>
</reference>
<dbReference type="RefSeq" id="WP_127030673.1">
    <property type="nucleotide sequence ID" value="NZ_RYFG02000064.1"/>
</dbReference>
<keyword evidence="2" id="KW-1185">Reference proteome</keyword>
<comment type="caution">
    <text evidence="1">The sequence shown here is derived from an EMBL/GenBank/DDBJ whole genome shotgun (WGS) entry which is preliminary data.</text>
</comment>